<dbReference type="InterPro" id="IPR041698">
    <property type="entry name" value="Methyltransf_25"/>
</dbReference>
<dbReference type="RefSeq" id="WP_380897718.1">
    <property type="nucleotide sequence ID" value="NZ_JBHUFU010000003.1"/>
</dbReference>
<dbReference type="SUPFAM" id="SSF53335">
    <property type="entry name" value="S-adenosyl-L-methionine-dependent methyltransferases"/>
    <property type="match status" value="1"/>
</dbReference>
<reference evidence="3" key="1">
    <citation type="journal article" date="2019" name="Int. J. Syst. Evol. Microbiol.">
        <title>The Global Catalogue of Microorganisms (GCM) 10K type strain sequencing project: providing services to taxonomists for standard genome sequencing and annotation.</title>
        <authorList>
            <consortium name="The Broad Institute Genomics Platform"/>
            <consortium name="The Broad Institute Genome Sequencing Center for Infectious Disease"/>
            <person name="Wu L."/>
            <person name="Ma J."/>
        </authorList>
    </citation>
    <scope>NUCLEOTIDE SEQUENCE [LARGE SCALE GENOMIC DNA]</scope>
    <source>
        <strain evidence="3">CGMCC 4.7455</strain>
    </source>
</reference>
<proteinExistence type="predicted"/>
<dbReference type="GO" id="GO:0032259">
    <property type="term" value="P:methylation"/>
    <property type="evidence" value="ECO:0007669"/>
    <property type="project" value="UniProtKB-KW"/>
</dbReference>
<keyword evidence="2" id="KW-0489">Methyltransferase</keyword>
<sequence>MPDPYAASAPYIDPLIAGFWHGTSPALTAELKALAALSGPVVDLGAGSGRGVRVITSALPGVPVSAVEPSAAMRTALFARLADDPSLHSTVTVVDADAQSCELPGGLRAVVAMNVLGHLTPGQRRRLWARIAERLEPGGVLLVNNLPPHTPQTVPPARMGGFRAGEQDYEGWAQADPSGEERLTWRMTYRTLRDGRCVSETTVDHEWWTATDGELRAEWAEHRLTSRVAGEGGTAFHVVGRGSGPLH</sequence>
<protein>
    <submittedName>
        <fullName evidence="2">Class I SAM-dependent methyltransferase</fullName>
    </submittedName>
</protein>
<accession>A0ABW4PG92</accession>
<name>A0ABW4PG92_9ACTN</name>
<keyword evidence="2" id="KW-0808">Transferase</keyword>
<evidence type="ECO:0000313" key="3">
    <source>
        <dbReference type="Proteomes" id="UP001597365"/>
    </source>
</evidence>
<evidence type="ECO:0000259" key="1">
    <source>
        <dbReference type="Pfam" id="PF13649"/>
    </source>
</evidence>
<organism evidence="2 3">
    <name type="scientific">Streptomyces desertarenae</name>
    <dbReference type="NCBI Taxonomy" id="2666184"/>
    <lineage>
        <taxon>Bacteria</taxon>
        <taxon>Bacillati</taxon>
        <taxon>Actinomycetota</taxon>
        <taxon>Actinomycetes</taxon>
        <taxon>Kitasatosporales</taxon>
        <taxon>Streptomycetaceae</taxon>
        <taxon>Streptomyces</taxon>
    </lineage>
</organism>
<dbReference type="Proteomes" id="UP001597365">
    <property type="component" value="Unassembled WGS sequence"/>
</dbReference>
<feature type="domain" description="Methyltransferase" evidence="1">
    <location>
        <begin position="41"/>
        <end position="139"/>
    </location>
</feature>
<dbReference type="CDD" id="cd02440">
    <property type="entry name" value="AdoMet_MTases"/>
    <property type="match status" value="1"/>
</dbReference>
<dbReference type="InterPro" id="IPR029063">
    <property type="entry name" value="SAM-dependent_MTases_sf"/>
</dbReference>
<dbReference type="Pfam" id="PF13649">
    <property type="entry name" value="Methyltransf_25"/>
    <property type="match status" value="1"/>
</dbReference>
<gene>
    <name evidence="2" type="ORF">ACFSJS_06475</name>
</gene>
<dbReference type="GO" id="GO:0008168">
    <property type="term" value="F:methyltransferase activity"/>
    <property type="evidence" value="ECO:0007669"/>
    <property type="project" value="UniProtKB-KW"/>
</dbReference>
<comment type="caution">
    <text evidence="2">The sequence shown here is derived from an EMBL/GenBank/DDBJ whole genome shotgun (WGS) entry which is preliminary data.</text>
</comment>
<dbReference type="Gene3D" id="3.40.50.150">
    <property type="entry name" value="Vaccinia Virus protein VP39"/>
    <property type="match status" value="1"/>
</dbReference>
<evidence type="ECO:0000313" key="2">
    <source>
        <dbReference type="EMBL" id="MFD1829305.1"/>
    </source>
</evidence>
<keyword evidence="3" id="KW-1185">Reference proteome</keyword>
<dbReference type="EMBL" id="JBHUFU010000003">
    <property type="protein sequence ID" value="MFD1829305.1"/>
    <property type="molecule type" value="Genomic_DNA"/>
</dbReference>